<dbReference type="EMBL" id="OE179115">
    <property type="protein sequence ID" value="CAD7567526.1"/>
    <property type="molecule type" value="Genomic_DNA"/>
</dbReference>
<reference evidence="1" key="1">
    <citation type="submission" date="2020-11" db="EMBL/GenBank/DDBJ databases">
        <authorList>
            <person name="Tran Van P."/>
        </authorList>
    </citation>
    <scope>NUCLEOTIDE SEQUENCE</scope>
</reference>
<organism evidence="1">
    <name type="scientific">Timema californicum</name>
    <name type="common">California timema</name>
    <name type="synonym">Walking stick</name>
    <dbReference type="NCBI Taxonomy" id="61474"/>
    <lineage>
        <taxon>Eukaryota</taxon>
        <taxon>Metazoa</taxon>
        <taxon>Ecdysozoa</taxon>
        <taxon>Arthropoda</taxon>
        <taxon>Hexapoda</taxon>
        <taxon>Insecta</taxon>
        <taxon>Pterygota</taxon>
        <taxon>Neoptera</taxon>
        <taxon>Polyneoptera</taxon>
        <taxon>Phasmatodea</taxon>
        <taxon>Timematodea</taxon>
        <taxon>Timematoidea</taxon>
        <taxon>Timematidae</taxon>
        <taxon>Timema</taxon>
    </lineage>
</organism>
<protein>
    <submittedName>
        <fullName evidence="1">(California timema) hypothetical protein</fullName>
    </submittedName>
</protein>
<gene>
    <name evidence="1" type="ORF">TCMB3V08_LOCUS323</name>
</gene>
<accession>A0A7R9P2M4</accession>
<proteinExistence type="predicted"/>
<sequence>MTSAQCPCGDRRPARRRINQSFGTTMYYSCTILMTDVLFTTLTQSYHSPLTFTST</sequence>
<evidence type="ECO:0000313" key="1">
    <source>
        <dbReference type="EMBL" id="CAD7567526.1"/>
    </source>
</evidence>
<dbReference type="AlphaFoldDB" id="A0A7R9P2M4"/>
<name>A0A7R9P2M4_TIMCA</name>